<evidence type="ECO:0000313" key="4">
    <source>
        <dbReference type="EMBL" id="KAJ1214479.1"/>
    </source>
</evidence>
<keyword evidence="5" id="KW-1185">Reference proteome</keyword>
<keyword evidence="2" id="KW-0812">Transmembrane</keyword>
<dbReference type="SMART" id="SM00671">
    <property type="entry name" value="SEL1"/>
    <property type="match status" value="7"/>
</dbReference>
<dbReference type="PANTHER" id="PTHR44444">
    <property type="entry name" value="PROTEIN SEL-1 HOMOLOG 3"/>
    <property type="match status" value="1"/>
</dbReference>
<name>A0AAV7WRC5_PLEWA</name>
<evidence type="ECO:0000256" key="2">
    <source>
        <dbReference type="SAM" id="Phobius"/>
    </source>
</evidence>
<dbReference type="Proteomes" id="UP001066276">
    <property type="component" value="Chromosome 1_1"/>
</dbReference>
<evidence type="ECO:0000256" key="1">
    <source>
        <dbReference type="SAM" id="MobiDB-lite"/>
    </source>
</evidence>
<accession>A0AAV7WRC5</accession>
<feature type="signal peptide" evidence="3">
    <location>
        <begin position="1"/>
        <end position="28"/>
    </location>
</feature>
<feature type="compositionally biased region" description="Polar residues" evidence="1">
    <location>
        <begin position="1055"/>
        <end position="1075"/>
    </location>
</feature>
<dbReference type="AlphaFoldDB" id="A0AAV7WRC5"/>
<dbReference type="Pfam" id="PF08238">
    <property type="entry name" value="Sel1"/>
    <property type="match status" value="7"/>
</dbReference>
<keyword evidence="2" id="KW-1133">Transmembrane helix</keyword>
<dbReference type="PANTHER" id="PTHR44444:SF1">
    <property type="entry name" value="PROTEIN SEL-1 HOMOLOG 3"/>
    <property type="match status" value="1"/>
</dbReference>
<gene>
    <name evidence="4" type="ORF">NDU88_002097</name>
</gene>
<sequence>MRFQGAPRCPRVPTLLLLLWLNPLPTFARTTTSVTMYSEQTLNSEDFLKFSNVPETVSDCKVHVHYLCSNPCIVNLEVVASSEFRSAVPIIKKKWRNENHLYVHRTRKVDIKFPSIMVYRDDYVIRNSIIIRSVLVRAWISHQKFNDQSDKTNGTSMPAVVKTFAVLRPLPPFQRPFKDHRVCLAWNIEILWKIEENRIPQCAFEDDTIQILNFTYASSGGHHGIIKKFGKFQNRELEARRQQLVDYPIFTFSIWMYLLNYCSHLLCGILHHIDPNNMYTTPLLFLTEEGSVHIQLQLVKGSDFAVKTNFKLPIRNWFRLDFVFDGRQLTVMTHGGERLEHRQHQVFSFAEDVYHNDTSGFCVLGGSKYVPGIQGFFGPVKYYRLRALGTQEINNPHFGREIAERISLYYKRCSSIQDIVYLYINVLQQGRTPEAESTLDYYSELDRRYGEKPVCPGFPWGKQLAEKYSNLLNLLHEIDLEKALVSENPLDMVREIGERMFKYTSKKLSRLDGLEYLTSSIPALEDSSCCGYHKASHLLAVMYETGLSMSVDSMKGLLYSLVGAQGEDGLAVMKLGYKHNQGIDNYPLDLDLSYAYYNNIAKKTALDLQTFQGEQAYVETVRIMEDETLKSQTKENGDVFLWLKHEAARGDAVAQHRLAQMLFWGQQGIAKNAEAAVEWYEKGALENEDPLTMYDYAIVLFKGHGVQKNAKLALKLMRKAAAQGSHQAVNGLGWYYHALKKNYTKAVKYWTKADKMGNVDSAYNLGVMYLDGIHPLQPGKNETLAFEYIHRAAKGGHLEGAILSSHYFVTGSLDSVPRDQETATLWVKHAAEQNGYLGFELRKALDAYLEMSWHESLLHYLLTAETGVEMSQTNLAYLCEEKPELAARYLSINCVWRYYNFSVFQNEAPSFAYLKMGDLYYYGLHNHSKDLEMAVWMYTQSALLDDSQGFFNLALLLEEGFMLQEDLLEQLKIYTTADPSNVSILLQLYERCRSLSNDESISPCSLALTYFYVKVTWESIPQSALVIILGSLLLTTLIALAMVYFHSLTGTASLERSESSQDGNPATDTASSIPSETEEGTVHSNTRHQALEEEPSHFLIWDTLLTMISTVTQRPEMRCQRVSAKTPSTGQPWLQNQHLLSVN</sequence>
<keyword evidence="3" id="KW-0732">Signal</keyword>
<evidence type="ECO:0000313" key="5">
    <source>
        <dbReference type="Proteomes" id="UP001066276"/>
    </source>
</evidence>
<evidence type="ECO:0000256" key="3">
    <source>
        <dbReference type="SAM" id="SignalP"/>
    </source>
</evidence>
<protein>
    <recommendedName>
        <fullName evidence="6">Protein sel-1 homolog 3</fullName>
    </recommendedName>
</protein>
<feature type="transmembrane region" description="Helical" evidence="2">
    <location>
        <begin position="1024"/>
        <end position="1045"/>
    </location>
</feature>
<evidence type="ECO:0008006" key="6">
    <source>
        <dbReference type="Google" id="ProtNLM"/>
    </source>
</evidence>
<dbReference type="InterPro" id="IPR006597">
    <property type="entry name" value="Sel1-like"/>
</dbReference>
<comment type="caution">
    <text evidence="4">The sequence shown here is derived from an EMBL/GenBank/DDBJ whole genome shotgun (WGS) entry which is preliminary data.</text>
</comment>
<organism evidence="4 5">
    <name type="scientific">Pleurodeles waltl</name>
    <name type="common">Iberian ribbed newt</name>
    <dbReference type="NCBI Taxonomy" id="8319"/>
    <lineage>
        <taxon>Eukaryota</taxon>
        <taxon>Metazoa</taxon>
        <taxon>Chordata</taxon>
        <taxon>Craniata</taxon>
        <taxon>Vertebrata</taxon>
        <taxon>Euteleostomi</taxon>
        <taxon>Amphibia</taxon>
        <taxon>Batrachia</taxon>
        <taxon>Caudata</taxon>
        <taxon>Salamandroidea</taxon>
        <taxon>Salamandridae</taxon>
        <taxon>Pleurodelinae</taxon>
        <taxon>Pleurodeles</taxon>
    </lineage>
</organism>
<feature type="region of interest" description="Disordered" evidence="1">
    <location>
        <begin position="1055"/>
        <end position="1088"/>
    </location>
</feature>
<dbReference type="SUPFAM" id="SSF81901">
    <property type="entry name" value="HCP-like"/>
    <property type="match status" value="2"/>
</dbReference>
<keyword evidence="2" id="KW-0472">Membrane</keyword>
<dbReference type="EMBL" id="JANPWB010000001">
    <property type="protein sequence ID" value="KAJ1214479.1"/>
    <property type="molecule type" value="Genomic_DNA"/>
</dbReference>
<feature type="chain" id="PRO_5043944719" description="Protein sel-1 homolog 3" evidence="3">
    <location>
        <begin position="29"/>
        <end position="1143"/>
    </location>
</feature>
<dbReference type="InterPro" id="IPR042756">
    <property type="entry name" value="Sel-1L3"/>
</dbReference>
<dbReference type="Gene3D" id="1.25.40.10">
    <property type="entry name" value="Tetratricopeptide repeat domain"/>
    <property type="match status" value="3"/>
</dbReference>
<dbReference type="InterPro" id="IPR011990">
    <property type="entry name" value="TPR-like_helical_dom_sf"/>
</dbReference>
<proteinExistence type="predicted"/>
<reference evidence="4" key="1">
    <citation type="journal article" date="2022" name="bioRxiv">
        <title>Sequencing and chromosome-scale assembly of the giantPleurodeles waltlgenome.</title>
        <authorList>
            <person name="Brown T."/>
            <person name="Elewa A."/>
            <person name="Iarovenko S."/>
            <person name="Subramanian E."/>
            <person name="Araus A.J."/>
            <person name="Petzold A."/>
            <person name="Susuki M."/>
            <person name="Suzuki K.-i.T."/>
            <person name="Hayashi T."/>
            <person name="Toyoda A."/>
            <person name="Oliveira C."/>
            <person name="Osipova E."/>
            <person name="Leigh N.D."/>
            <person name="Simon A."/>
            <person name="Yun M.H."/>
        </authorList>
    </citation>
    <scope>NUCLEOTIDE SEQUENCE</scope>
    <source>
        <strain evidence="4">20211129_DDA</strain>
        <tissue evidence="4">Liver</tissue>
    </source>
</reference>